<geneLocation type="plasmid" evidence="1">
    <name>unnamed</name>
</geneLocation>
<organism evidence="1">
    <name type="scientific">Borrelia nietonii YOR</name>
    <dbReference type="NCBI Taxonomy" id="1293576"/>
    <lineage>
        <taxon>Bacteria</taxon>
        <taxon>Pseudomonadati</taxon>
        <taxon>Spirochaetota</taxon>
        <taxon>Spirochaetia</taxon>
        <taxon>Spirochaetales</taxon>
        <taxon>Borreliaceae</taxon>
        <taxon>Borrelia</taxon>
        <taxon>Borrelia nietonii</taxon>
    </lineage>
</organism>
<reference evidence="1" key="1">
    <citation type="submission" date="2013-02" db="EMBL/GenBank/DDBJ databases">
        <title>Comparative genomics of Borrelia species.</title>
        <authorList>
            <person name="Schwan T.G."/>
            <person name="Raffel S.J."/>
            <person name="Porcella S.F."/>
        </authorList>
    </citation>
    <scope>NUCLEOTIDE SEQUENCE</scope>
    <source>
        <strain evidence="1">YOR</strain>
        <plasmid evidence="1">unnamed</plasmid>
    </source>
</reference>
<sequence length="32" mass="4010">MNCWAFKLERGEVYENSRFSILFIMCIRYEFL</sequence>
<dbReference type="HOGENOM" id="CLU_221052_0_0_12"/>
<keyword evidence="1" id="KW-0614">Plasmid</keyword>
<gene>
    <name evidence="1" type="ORF">BHY_1029</name>
</gene>
<protein>
    <submittedName>
        <fullName evidence="1">Uncharacterized protein</fullName>
    </submittedName>
</protein>
<accession>W5SAM1</accession>
<evidence type="ECO:0000313" key="1">
    <source>
        <dbReference type="EMBL" id="AHH03980.1"/>
    </source>
</evidence>
<dbReference type="AlphaFoldDB" id="W5SAM1"/>
<proteinExistence type="predicted"/>
<dbReference type="EMBL" id="CP004154">
    <property type="protein sequence ID" value="AHH03980.1"/>
    <property type="molecule type" value="Genomic_DNA"/>
</dbReference>
<name>W5SAM1_9SPIR</name>